<keyword evidence="2" id="KW-1185">Reference proteome</keyword>
<organism evidence="1 2">
    <name type="scientific">Rhizobium skierniewicense</name>
    <dbReference type="NCBI Taxonomy" id="984260"/>
    <lineage>
        <taxon>Bacteria</taxon>
        <taxon>Pseudomonadati</taxon>
        <taxon>Pseudomonadota</taxon>
        <taxon>Alphaproteobacteria</taxon>
        <taxon>Hyphomicrobiales</taxon>
        <taxon>Rhizobiaceae</taxon>
        <taxon>Rhizobium/Agrobacterium group</taxon>
        <taxon>Rhizobium</taxon>
    </lineage>
</organism>
<sequence length="416" mass="46471">MNAFRKLAFKAATSVMRMLSIENTNGWHGNVGDAGEHVSDSSVLSLSAAWACVNLLSGTIASLPLMVYRRDSKGNREIYRDHPLYRLLHDSPNFDQTAVDFWEFISASLELRGNAYARIERGSRGVLALTPVNPGLVGVKRLQNGTLEYRWSYEGRHYIETDKTMLHIRGFGGNPLGGMSTLNVGRHTFSLARAIDKSAGATFRNGLRPSGVLTFEKWLSPEQRQLAESKMADKFQSAADTGKPMILEGGTKWEQLTIAPDDAQMLESRGFSVEEICRFFGVPPFMIGHTEKTTSWGSGLEQQTLGFQKFTLRRRLKRIEQAIEKQLLTPADRAAGVSVEFNLEGLLRGDTAGRARFYQQMTSIGAMTINEVRELENLPPVEGGDVPRMQMQNRPITEIDEDAVRQLIAQEREQSQ</sequence>
<name>A0A7W6C2V0_9HYPH</name>
<dbReference type="Pfam" id="PF04860">
    <property type="entry name" value="Phage_portal"/>
    <property type="match status" value="1"/>
</dbReference>
<dbReference type="AlphaFoldDB" id="A0A7W6C2V0"/>
<proteinExistence type="predicted"/>
<dbReference type="NCBIfam" id="TIGR01537">
    <property type="entry name" value="portal_HK97"/>
    <property type="match status" value="1"/>
</dbReference>
<comment type="caution">
    <text evidence="1">The sequence shown here is derived from an EMBL/GenBank/DDBJ whole genome shotgun (WGS) entry which is preliminary data.</text>
</comment>
<dbReference type="InterPro" id="IPR006944">
    <property type="entry name" value="Phage/GTA_portal"/>
</dbReference>
<protein>
    <submittedName>
        <fullName evidence="1">HK97 family phage portal protein</fullName>
    </submittedName>
</protein>
<dbReference type="InterPro" id="IPR006427">
    <property type="entry name" value="Portal_HK97"/>
</dbReference>
<evidence type="ECO:0000313" key="2">
    <source>
        <dbReference type="Proteomes" id="UP000565286"/>
    </source>
</evidence>
<gene>
    <name evidence="1" type="ORF">GGQ73_000618</name>
</gene>
<evidence type="ECO:0000313" key="1">
    <source>
        <dbReference type="EMBL" id="MBB3944693.1"/>
    </source>
</evidence>
<reference evidence="1 2" key="1">
    <citation type="submission" date="2020-08" db="EMBL/GenBank/DDBJ databases">
        <title>Genomic Encyclopedia of Type Strains, Phase IV (KMG-IV): sequencing the most valuable type-strain genomes for metagenomic binning, comparative biology and taxonomic classification.</title>
        <authorList>
            <person name="Goeker M."/>
        </authorList>
    </citation>
    <scope>NUCLEOTIDE SEQUENCE [LARGE SCALE GENOMIC DNA]</scope>
    <source>
        <strain evidence="1 2">DSM 26438</strain>
    </source>
</reference>
<dbReference type="Proteomes" id="UP000565286">
    <property type="component" value="Unassembled WGS sequence"/>
</dbReference>
<accession>A0A7W6C2V0</accession>
<dbReference type="EMBL" id="JACIDV010000002">
    <property type="protein sequence ID" value="MBB3944693.1"/>
    <property type="molecule type" value="Genomic_DNA"/>
</dbReference>